<evidence type="ECO:0000256" key="1">
    <source>
        <dbReference type="SAM" id="Phobius"/>
    </source>
</evidence>
<feature type="transmembrane region" description="Helical" evidence="1">
    <location>
        <begin position="74"/>
        <end position="98"/>
    </location>
</feature>
<keyword evidence="1" id="KW-0472">Membrane</keyword>
<reference evidence="2" key="1">
    <citation type="submission" date="2024-01" db="EMBL/GenBank/DDBJ databases">
        <authorList>
            <person name="Webb A."/>
        </authorList>
    </citation>
    <scope>NUCLEOTIDE SEQUENCE</scope>
    <source>
        <strain evidence="2">Pm1</strain>
    </source>
</reference>
<dbReference type="EMBL" id="CAKLBY020000075">
    <property type="protein sequence ID" value="CAK7924530.1"/>
    <property type="molecule type" value="Genomic_DNA"/>
</dbReference>
<organism evidence="2 3">
    <name type="scientific">Peronospora matthiolae</name>
    <dbReference type="NCBI Taxonomy" id="2874970"/>
    <lineage>
        <taxon>Eukaryota</taxon>
        <taxon>Sar</taxon>
        <taxon>Stramenopiles</taxon>
        <taxon>Oomycota</taxon>
        <taxon>Peronosporomycetes</taxon>
        <taxon>Peronosporales</taxon>
        <taxon>Peronosporaceae</taxon>
        <taxon>Peronospora</taxon>
    </lineage>
</organism>
<keyword evidence="1" id="KW-0812">Transmembrane</keyword>
<dbReference type="AlphaFoldDB" id="A0AAV1TQM4"/>
<feature type="transmembrane region" description="Helical" evidence="1">
    <location>
        <begin position="43"/>
        <end position="62"/>
    </location>
</feature>
<protein>
    <submittedName>
        <fullName evidence="2">Uncharacterized protein</fullName>
    </submittedName>
</protein>
<keyword evidence="1" id="KW-1133">Transmembrane helix</keyword>
<evidence type="ECO:0000313" key="3">
    <source>
        <dbReference type="Proteomes" id="UP001162060"/>
    </source>
</evidence>
<evidence type="ECO:0000313" key="2">
    <source>
        <dbReference type="EMBL" id="CAK7924530.1"/>
    </source>
</evidence>
<feature type="transmembrane region" description="Helical" evidence="1">
    <location>
        <begin position="12"/>
        <end position="31"/>
    </location>
</feature>
<accession>A0AAV1TQM4</accession>
<proteinExistence type="predicted"/>
<name>A0AAV1TQM4_9STRA</name>
<gene>
    <name evidence="2" type="ORF">PM001_LOCUS9680</name>
</gene>
<dbReference type="Proteomes" id="UP001162060">
    <property type="component" value="Unassembled WGS sequence"/>
</dbReference>
<sequence>MGRSCSELLAGGGLLILNGVDLIAGIALWIYSLDLISTCSTPMYLYVPLLAIGTVLVVASIMSSCGLVYQECSVCVALSSSVLGWISLAELGLAVVILTQGGSIDEFLRTHSSELQLSGDALAQFERHKFYPAYVLVALALMEALRQRYSTTLHRARLRRQHQYEMLA</sequence>
<comment type="caution">
    <text evidence="2">The sequence shown here is derived from an EMBL/GenBank/DDBJ whole genome shotgun (WGS) entry which is preliminary data.</text>
</comment>